<dbReference type="CDD" id="cd14264">
    <property type="entry name" value="DAGK_IM"/>
    <property type="match status" value="1"/>
</dbReference>
<keyword evidence="7 24" id="KW-0997">Cell inner membrane</keyword>
<feature type="binding site" evidence="22">
    <location>
        <position position="82"/>
    </location>
    <ligand>
        <name>ATP</name>
        <dbReference type="ChEBI" id="CHEBI:30616"/>
    </ligand>
</feature>
<feature type="active site" description="Proton acceptor" evidence="20">
    <location>
        <position position="75"/>
    </location>
</feature>
<sequence>MEPVSEFKSKSGLKRIFSAFFYSMDGLKTAIRSEHAFRQELVLFVIGSIAALLLPVSAFQKLVLIGSMVIVLIVELINSAIEAVVDRVSLERHPLSKNAKDFGSAAVLLACLLSAAAWAVVLFNRFF</sequence>
<gene>
    <name evidence="25" type="ORF">GTP41_06700</name>
</gene>
<keyword evidence="16 24" id="KW-0443">Lipid metabolism</keyword>
<evidence type="ECO:0000256" key="24">
    <source>
        <dbReference type="RuleBase" id="RU363065"/>
    </source>
</evidence>
<keyword evidence="12 24" id="KW-0418">Kinase</keyword>
<evidence type="ECO:0000256" key="5">
    <source>
        <dbReference type="ARBA" id="ARBA00022475"/>
    </source>
</evidence>
<dbReference type="Pfam" id="PF01219">
    <property type="entry name" value="DAGK_prokar"/>
    <property type="match status" value="1"/>
</dbReference>
<feature type="binding site" evidence="23">
    <location>
        <position position="82"/>
    </location>
    <ligand>
        <name>a divalent metal cation</name>
        <dbReference type="ChEBI" id="CHEBI:60240"/>
    </ligand>
</feature>
<evidence type="ECO:0000256" key="12">
    <source>
        <dbReference type="ARBA" id="ARBA00022777"/>
    </source>
</evidence>
<evidence type="ECO:0000256" key="6">
    <source>
        <dbReference type="ARBA" id="ARBA00022516"/>
    </source>
</evidence>
<feature type="binding site" evidence="22">
    <location>
        <begin position="100"/>
        <end position="101"/>
    </location>
    <ligand>
        <name>ATP</name>
        <dbReference type="ChEBI" id="CHEBI:30616"/>
    </ligand>
</feature>
<dbReference type="GO" id="GO:0046872">
    <property type="term" value="F:metal ion binding"/>
    <property type="evidence" value="ECO:0007669"/>
    <property type="project" value="UniProtKB-KW"/>
</dbReference>
<dbReference type="EMBL" id="WWCJ01000004">
    <property type="protein sequence ID" value="MYN01786.1"/>
    <property type="molecule type" value="Genomic_DNA"/>
</dbReference>
<comment type="cofactor">
    <cofactor evidence="23">
        <name>Mg(2+)</name>
        <dbReference type="ChEBI" id="CHEBI:18420"/>
    </cofactor>
    <text evidence="23">Mn(2+), Zn(2+), Cd(2+) and Co(2+) support activity to lesser extents.</text>
</comment>
<name>A0A6N9HEA3_9BURK</name>
<dbReference type="Gene3D" id="1.10.287.3610">
    <property type="match status" value="1"/>
</dbReference>
<dbReference type="RefSeq" id="WP_161024794.1">
    <property type="nucleotide sequence ID" value="NZ_WWCJ01000004.1"/>
</dbReference>
<feature type="binding site" evidence="21">
    <location>
        <position position="75"/>
    </location>
    <ligand>
        <name>substrate</name>
    </ligand>
</feature>
<protein>
    <recommendedName>
        <fullName evidence="4 24">Diacylglycerol kinase</fullName>
        <ecNumber evidence="3 24">2.7.1.107</ecNumber>
    </recommendedName>
</protein>
<keyword evidence="19 24" id="KW-1208">Phospholipid metabolism</keyword>
<evidence type="ECO:0000256" key="18">
    <source>
        <dbReference type="ARBA" id="ARBA00023209"/>
    </source>
</evidence>
<evidence type="ECO:0000256" key="1">
    <source>
        <dbReference type="ARBA" id="ARBA00004429"/>
    </source>
</evidence>
<dbReference type="GO" id="GO:0005886">
    <property type="term" value="C:plasma membrane"/>
    <property type="evidence" value="ECO:0007669"/>
    <property type="project" value="UniProtKB-SubCell"/>
</dbReference>
<evidence type="ECO:0000256" key="19">
    <source>
        <dbReference type="ARBA" id="ARBA00023264"/>
    </source>
</evidence>
<keyword evidence="5" id="KW-1003">Cell membrane</keyword>
<evidence type="ECO:0000256" key="22">
    <source>
        <dbReference type="PIRSR" id="PIRSR600829-3"/>
    </source>
</evidence>
<comment type="similarity">
    <text evidence="2 24">Belongs to the bacterial diacylglycerol kinase family.</text>
</comment>
<keyword evidence="10 23" id="KW-0479">Metal-binding</keyword>
<dbReference type="InterPro" id="IPR000829">
    <property type="entry name" value="DAGK"/>
</dbReference>
<dbReference type="InterPro" id="IPR036945">
    <property type="entry name" value="DAGK_sf"/>
</dbReference>
<dbReference type="GO" id="GO:0005524">
    <property type="term" value="F:ATP binding"/>
    <property type="evidence" value="ECO:0007669"/>
    <property type="project" value="UniProtKB-KW"/>
</dbReference>
<accession>A0A6N9HEA3</accession>
<evidence type="ECO:0000256" key="9">
    <source>
        <dbReference type="ARBA" id="ARBA00022692"/>
    </source>
</evidence>
<keyword evidence="13 22" id="KW-0067">ATP-binding</keyword>
<evidence type="ECO:0000256" key="23">
    <source>
        <dbReference type="PIRSR" id="PIRSR600829-4"/>
    </source>
</evidence>
<keyword evidence="9 24" id="KW-0812">Transmembrane</keyword>
<evidence type="ECO:0000256" key="3">
    <source>
        <dbReference type="ARBA" id="ARBA00012133"/>
    </source>
</evidence>
<keyword evidence="14 23" id="KW-0460">Magnesium</keyword>
<feature type="binding site" evidence="21">
    <location>
        <position position="15"/>
    </location>
    <ligand>
        <name>substrate</name>
    </ligand>
</feature>
<keyword evidence="6" id="KW-0444">Lipid biosynthesis</keyword>
<feature type="transmembrane region" description="Helical" evidence="24">
    <location>
        <begin position="65"/>
        <end position="85"/>
    </location>
</feature>
<evidence type="ECO:0000256" key="17">
    <source>
        <dbReference type="ARBA" id="ARBA00023136"/>
    </source>
</evidence>
<keyword evidence="18" id="KW-0594">Phospholipid biosynthesis</keyword>
<comment type="function">
    <text evidence="24">Catalyzes the ATP-dependent phosphorylation of sn-l,2-diacylglycerol (DAG) to phosphatidic acid. Involved in the recycling of diacylglycerol produced as a by-product during membrane-derived oligosaccharide (MDO) biosynthesis.</text>
</comment>
<evidence type="ECO:0000256" key="20">
    <source>
        <dbReference type="PIRSR" id="PIRSR600829-1"/>
    </source>
</evidence>
<reference evidence="25 26" key="1">
    <citation type="submission" date="2019-12" db="EMBL/GenBank/DDBJ databases">
        <title>Novel species isolated from a subtropical stream in China.</title>
        <authorList>
            <person name="Lu H."/>
        </authorList>
    </citation>
    <scope>NUCLEOTIDE SEQUENCE [LARGE SCALE GENOMIC DNA]</scope>
    <source>
        <strain evidence="25 26">DS3</strain>
    </source>
</reference>
<comment type="catalytic activity">
    <reaction evidence="24">
        <text>a 1,2-diacyl-sn-glycerol + ATP = a 1,2-diacyl-sn-glycero-3-phosphate + ADP + H(+)</text>
        <dbReference type="Rhea" id="RHEA:10272"/>
        <dbReference type="ChEBI" id="CHEBI:15378"/>
        <dbReference type="ChEBI" id="CHEBI:17815"/>
        <dbReference type="ChEBI" id="CHEBI:30616"/>
        <dbReference type="ChEBI" id="CHEBI:58608"/>
        <dbReference type="ChEBI" id="CHEBI:456216"/>
        <dbReference type="EC" id="2.7.1.107"/>
    </reaction>
</comment>
<feature type="binding site" evidence="22">
    <location>
        <position position="34"/>
    </location>
    <ligand>
        <name>ATP</name>
        <dbReference type="ChEBI" id="CHEBI:30616"/>
    </ligand>
</feature>
<keyword evidence="15 24" id="KW-1133">Transmembrane helix</keyword>
<evidence type="ECO:0000313" key="26">
    <source>
        <dbReference type="Proteomes" id="UP000448575"/>
    </source>
</evidence>
<feature type="binding site" evidence="22">
    <location>
        <position position="15"/>
    </location>
    <ligand>
        <name>ATP</name>
        <dbReference type="ChEBI" id="CHEBI:30616"/>
    </ligand>
</feature>
<dbReference type="AlphaFoldDB" id="A0A6N9HEA3"/>
<evidence type="ECO:0000256" key="4">
    <source>
        <dbReference type="ARBA" id="ARBA00017575"/>
    </source>
</evidence>
<dbReference type="Proteomes" id="UP000448575">
    <property type="component" value="Unassembled WGS sequence"/>
</dbReference>
<feature type="binding site" evidence="23">
    <location>
        <position position="34"/>
    </location>
    <ligand>
        <name>a divalent metal cation</name>
        <dbReference type="ChEBI" id="CHEBI:60240"/>
    </ligand>
</feature>
<evidence type="ECO:0000256" key="10">
    <source>
        <dbReference type="ARBA" id="ARBA00022723"/>
    </source>
</evidence>
<keyword evidence="11 22" id="KW-0547">Nucleotide-binding</keyword>
<feature type="binding site" evidence="21">
    <location>
        <begin position="36"/>
        <end position="40"/>
    </location>
    <ligand>
        <name>substrate</name>
    </ligand>
</feature>
<evidence type="ECO:0000256" key="7">
    <source>
        <dbReference type="ARBA" id="ARBA00022519"/>
    </source>
</evidence>
<dbReference type="PANTHER" id="PTHR34299">
    <property type="entry name" value="DIACYLGLYCEROL KINASE"/>
    <property type="match status" value="1"/>
</dbReference>
<feature type="binding site" evidence="22">
    <location>
        <position position="22"/>
    </location>
    <ligand>
        <name>ATP</name>
        <dbReference type="ChEBI" id="CHEBI:30616"/>
    </ligand>
</feature>
<keyword evidence="26" id="KW-1185">Reference proteome</keyword>
<evidence type="ECO:0000256" key="16">
    <source>
        <dbReference type="ARBA" id="ARBA00023098"/>
    </source>
</evidence>
<dbReference type="PANTHER" id="PTHR34299:SF1">
    <property type="entry name" value="DIACYLGLYCEROL KINASE"/>
    <property type="match status" value="1"/>
</dbReference>
<evidence type="ECO:0000256" key="13">
    <source>
        <dbReference type="ARBA" id="ARBA00022840"/>
    </source>
</evidence>
<proteinExistence type="inferred from homology"/>
<feature type="binding site" evidence="22">
    <location>
        <begin position="91"/>
        <end position="93"/>
    </location>
    <ligand>
        <name>ATP</name>
        <dbReference type="ChEBI" id="CHEBI:30616"/>
    </ligand>
</feature>
<evidence type="ECO:0000256" key="11">
    <source>
        <dbReference type="ARBA" id="ARBA00022741"/>
    </source>
</evidence>
<dbReference type="InterPro" id="IPR033718">
    <property type="entry name" value="DAGK_prok"/>
</dbReference>
<feature type="binding site" evidence="21">
    <location>
        <position position="104"/>
    </location>
    <ligand>
        <name>substrate</name>
    </ligand>
</feature>
<keyword evidence="17 24" id="KW-0472">Membrane</keyword>
<evidence type="ECO:0000256" key="14">
    <source>
        <dbReference type="ARBA" id="ARBA00022842"/>
    </source>
</evidence>
<organism evidence="25 26">
    <name type="scientific">Pseudoduganella guangdongensis</name>
    <dbReference type="NCBI Taxonomy" id="2692179"/>
    <lineage>
        <taxon>Bacteria</taxon>
        <taxon>Pseudomonadati</taxon>
        <taxon>Pseudomonadota</taxon>
        <taxon>Betaproteobacteria</taxon>
        <taxon>Burkholderiales</taxon>
        <taxon>Oxalobacteraceae</taxon>
        <taxon>Telluria group</taxon>
        <taxon>Pseudoduganella</taxon>
    </lineage>
</organism>
<dbReference type="GO" id="GO:0006654">
    <property type="term" value="P:phosphatidic acid biosynthetic process"/>
    <property type="evidence" value="ECO:0007669"/>
    <property type="project" value="InterPro"/>
</dbReference>
<evidence type="ECO:0000256" key="21">
    <source>
        <dbReference type="PIRSR" id="PIRSR600829-2"/>
    </source>
</evidence>
<comment type="subcellular location">
    <subcellularLocation>
        <location evidence="1 24">Cell inner membrane</location>
        <topology evidence="1 24">Multi-pass membrane protein</topology>
    </subcellularLocation>
</comment>
<evidence type="ECO:0000313" key="25">
    <source>
        <dbReference type="EMBL" id="MYN01786.1"/>
    </source>
</evidence>
<feature type="transmembrane region" description="Helical" evidence="24">
    <location>
        <begin position="106"/>
        <end position="126"/>
    </location>
</feature>
<dbReference type="GO" id="GO:0004143">
    <property type="term" value="F:ATP-dependent diacylglycerol kinase activity"/>
    <property type="evidence" value="ECO:0007669"/>
    <property type="project" value="UniProtKB-EC"/>
</dbReference>
<dbReference type="EC" id="2.7.1.107" evidence="3 24"/>
<dbReference type="PROSITE" id="PS01069">
    <property type="entry name" value="DAGK_PROKAR"/>
    <property type="match status" value="1"/>
</dbReference>
<evidence type="ECO:0000256" key="2">
    <source>
        <dbReference type="ARBA" id="ARBA00005967"/>
    </source>
</evidence>
<comment type="caution">
    <text evidence="25">The sequence shown here is derived from an EMBL/GenBank/DDBJ whole genome shotgun (WGS) entry which is preliminary data.</text>
</comment>
<evidence type="ECO:0000256" key="15">
    <source>
        <dbReference type="ARBA" id="ARBA00022989"/>
    </source>
</evidence>
<keyword evidence="8 24" id="KW-0808">Transferase</keyword>
<feature type="transmembrane region" description="Helical" evidence="24">
    <location>
        <begin position="41"/>
        <end position="59"/>
    </location>
</feature>
<evidence type="ECO:0000256" key="8">
    <source>
        <dbReference type="ARBA" id="ARBA00022679"/>
    </source>
</evidence>